<dbReference type="InterPro" id="IPR029058">
    <property type="entry name" value="AB_hydrolase_fold"/>
</dbReference>
<reference evidence="1 2" key="1">
    <citation type="submission" date="2018-08" db="EMBL/GenBank/DDBJ databases">
        <title>Sequencing the genomes of 1000 actinobacteria strains.</title>
        <authorList>
            <person name="Klenk H.-P."/>
        </authorList>
    </citation>
    <scope>NUCLEOTIDE SEQUENCE [LARGE SCALE GENOMIC DNA]</scope>
    <source>
        <strain evidence="1 2">DSM 43927</strain>
    </source>
</reference>
<dbReference type="InterPro" id="IPR051321">
    <property type="entry name" value="PHA/PHB_synthase"/>
</dbReference>
<name>A0A3D9SRY4_9ACTN</name>
<keyword evidence="2" id="KW-1185">Reference proteome</keyword>
<evidence type="ECO:0000313" key="2">
    <source>
        <dbReference type="Proteomes" id="UP000256661"/>
    </source>
</evidence>
<gene>
    <name evidence="1" type="ORF">DFJ69_0761</name>
</gene>
<dbReference type="PANTHER" id="PTHR36837:SF2">
    <property type="entry name" value="POLY(3-HYDROXYALKANOATE) POLYMERASE SUBUNIT PHAC"/>
    <property type="match status" value="1"/>
</dbReference>
<accession>A0A3D9SRY4</accession>
<dbReference type="Proteomes" id="UP000256661">
    <property type="component" value="Unassembled WGS sequence"/>
</dbReference>
<dbReference type="Gene3D" id="3.40.50.1820">
    <property type="entry name" value="alpha/beta hydrolase"/>
    <property type="match status" value="1"/>
</dbReference>
<comment type="caution">
    <text evidence="1">The sequence shown here is derived from an EMBL/GenBank/DDBJ whole genome shotgun (WGS) entry which is preliminary data.</text>
</comment>
<dbReference type="RefSeq" id="WP_116021186.1">
    <property type="nucleotide sequence ID" value="NZ_QTTT01000001.1"/>
</dbReference>
<evidence type="ECO:0000313" key="1">
    <source>
        <dbReference type="EMBL" id="REE95374.1"/>
    </source>
</evidence>
<dbReference type="PANTHER" id="PTHR36837">
    <property type="entry name" value="POLY(3-HYDROXYALKANOATE) POLYMERASE SUBUNIT PHAC"/>
    <property type="match status" value="1"/>
</dbReference>
<dbReference type="OrthoDB" id="345573at2"/>
<dbReference type="EMBL" id="QTTT01000001">
    <property type="protein sequence ID" value="REE95374.1"/>
    <property type="molecule type" value="Genomic_DNA"/>
</dbReference>
<dbReference type="SUPFAM" id="SSF53474">
    <property type="entry name" value="alpha/beta-Hydrolases"/>
    <property type="match status" value="1"/>
</dbReference>
<protein>
    <submittedName>
        <fullName evidence="1">Polyhydroxyalkanoate synthase</fullName>
    </submittedName>
</protein>
<proteinExistence type="predicted"/>
<dbReference type="AlphaFoldDB" id="A0A3D9SRY4"/>
<sequence length="321" mass="33733">MILSPAGLRSAAANVTAKLLYGQVADLRRTPADRIEGTSRSPVYRYRPPEGLVPAGPPVLFVPSPGAPARCYDLRRGGSLAEHVVGAGRLTYLLDHRRAGPPDPGEALAEWVGEILPSAVRRVSDDAGGQPVQLVGWCLGGVLALLSAAVDPGLPIASVAAIAPVTVDRRTAVLPTLTGGLLRTTAVLARIDDRDHLAHLEAVDHFAATSAVHPGRGLNETYAAHIQDIGLPGALHRVAVPVLAIAGSGDRAAPAKAVRALTLRLRSAPQVRFEIAPGDHLGVLTGRAARATTWAHLDRWLDEGIIRHGIRPHRREVAAGL</sequence>
<organism evidence="1 2">
    <name type="scientific">Thermomonospora umbrina</name>
    <dbReference type="NCBI Taxonomy" id="111806"/>
    <lineage>
        <taxon>Bacteria</taxon>
        <taxon>Bacillati</taxon>
        <taxon>Actinomycetota</taxon>
        <taxon>Actinomycetes</taxon>
        <taxon>Streptosporangiales</taxon>
        <taxon>Thermomonosporaceae</taxon>
        <taxon>Thermomonospora</taxon>
    </lineage>
</organism>